<proteinExistence type="predicted"/>
<accession>A0A232EXW2</accession>
<dbReference type="Proteomes" id="UP000215335">
    <property type="component" value="Unassembled WGS sequence"/>
</dbReference>
<dbReference type="AlphaFoldDB" id="A0A232EXW2"/>
<keyword evidence="2" id="KW-1185">Reference proteome</keyword>
<reference evidence="1 2" key="1">
    <citation type="journal article" date="2017" name="Curr. Biol.">
        <title>The Evolution of Venom by Co-option of Single-Copy Genes.</title>
        <authorList>
            <person name="Martinson E.O."/>
            <person name="Mrinalini"/>
            <person name="Kelkar Y.D."/>
            <person name="Chang C.H."/>
            <person name="Werren J.H."/>
        </authorList>
    </citation>
    <scope>NUCLEOTIDE SEQUENCE [LARGE SCALE GENOMIC DNA]</scope>
    <source>
        <strain evidence="1 2">Alberta</strain>
        <tissue evidence="1">Whole body</tissue>
    </source>
</reference>
<name>A0A232EXW2_9HYME</name>
<sequence length="66" mass="8374">MIPLNYLMHLLNKTYRYSQQLTFEYLFICRTYLRDLLCSRSRFYRFKFVIFDRKISSLLYSFFEIF</sequence>
<protein>
    <submittedName>
        <fullName evidence="1">Uncharacterized protein</fullName>
    </submittedName>
</protein>
<organism evidence="1 2">
    <name type="scientific">Trichomalopsis sarcophagae</name>
    <dbReference type="NCBI Taxonomy" id="543379"/>
    <lineage>
        <taxon>Eukaryota</taxon>
        <taxon>Metazoa</taxon>
        <taxon>Ecdysozoa</taxon>
        <taxon>Arthropoda</taxon>
        <taxon>Hexapoda</taxon>
        <taxon>Insecta</taxon>
        <taxon>Pterygota</taxon>
        <taxon>Neoptera</taxon>
        <taxon>Endopterygota</taxon>
        <taxon>Hymenoptera</taxon>
        <taxon>Apocrita</taxon>
        <taxon>Proctotrupomorpha</taxon>
        <taxon>Chalcidoidea</taxon>
        <taxon>Pteromalidae</taxon>
        <taxon>Pteromalinae</taxon>
        <taxon>Trichomalopsis</taxon>
    </lineage>
</organism>
<comment type="caution">
    <text evidence="1">The sequence shown here is derived from an EMBL/GenBank/DDBJ whole genome shotgun (WGS) entry which is preliminary data.</text>
</comment>
<dbReference type="EMBL" id="NNAY01001684">
    <property type="protein sequence ID" value="OXU23231.1"/>
    <property type="molecule type" value="Genomic_DNA"/>
</dbReference>
<evidence type="ECO:0000313" key="1">
    <source>
        <dbReference type="EMBL" id="OXU23231.1"/>
    </source>
</evidence>
<gene>
    <name evidence="1" type="ORF">TSAR_015721</name>
</gene>
<evidence type="ECO:0000313" key="2">
    <source>
        <dbReference type="Proteomes" id="UP000215335"/>
    </source>
</evidence>